<proteinExistence type="inferred from homology"/>
<dbReference type="InterPro" id="IPR006015">
    <property type="entry name" value="Universal_stress_UspA"/>
</dbReference>
<accession>A0A484ICV4</accession>
<dbReference type="OrthoDB" id="105697at2157"/>
<dbReference type="Proteomes" id="UP000294299">
    <property type="component" value="Chromosome NFRAN"/>
</dbReference>
<dbReference type="GeneID" id="39420886"/>
<evidence type="ECO:0000313" key="4">
    <source>
        <dbReference type="Proteomes" id="UP000294299"/>
    </source>
</evidence>
<dbReference type="Pfam" id="PF00582">
    <property type="entry name" value="Usp"/>
    <property type="match status" value="1"/>
</dbReference>
<gene>
    <name evidence="3" type="ORF">NFRAN_1543</name>
</gene>
<dbReference type="SUPFAM" id="SSF52402">
    <property type="entry name" value="Adenine nucleotide alpha hydrolases-like"/>
    <property type="match status" value="1"/>
</dbReference>
<keyword evidence="4" id="KW-1185">Reference proteome</keyword>
<name>A0A484ICV4_9ARCH</name>
<sequence length="162" mass="18419">MATLKPSILVPYDATELSIKALDKAVEIATNMNYTILLLYIIDDASFCPSKMEKFISNQKDFEKAKKYFVKSIREGADKHLFQLVNKIKEKNKTKEKESFIKYIIRVGHPADEILSVSKDPNIRLIVMGTSGSLKKRHNRRGVGSISRWISEVASCPVVLMR</sequence>
<protein>
    <submittedName>
        <fullName evidence="3">Universal stress protein family protein</fullName>
    </submittedName>
</protein>
<dbReference type="KEGG" id="nfn:NFRAN_1543"/>
<dbReference type="PRINTS" id="PR01438">
    <property type="entry name" value="UNVRSLSTRESS"/>
</dbReference>
<dbReference type="Gene3D" id="3.40.50.620">
    <property type="entry name" value="HUPs"/>
    <property type="match status" value="1"/>
</dbReference>
<dbReference type="EMBL" id="LR216287">
    <property type="protein sequence ID" value="VFJ13865.1"/>
    <property type="molecule type" value="Genomic_DNA"/>
</dbReference>
<dbReference type="InterPro" id="IPR014729">
    <property type="entry name" value="Rossmann-like_a/b/a_fold"/>
</dbReference>
<evidence type="ECO:0000313" key="3">
    <source>
        <dbReference type="EMBL" id="VFJ13865.1"/>
    </source>
</evidence>
<dbReference type="PANTHER" id="PTHR46268">
    <property type="entry name" value="STRESS RESPONSE PROTEIN NHAX"/>
    <property type="match status" value="1"/>
</dbReference>
<organism evidence="3 4">
    <name type="scientific">Candidatus Nitrosocosmicus franklandianus</name>
    <dbReference type="NCBI Taxonomy" id="1798806"/>
    <lineage>
        <taxon>Archaea</taxon>
        <taxon>Nitrososphaerota</taxon>
        <taxon>Nitrososphaeria</taxon>
        <taxon>Nitrososphaerales</taxon>
        <taxon>Nitrososphaeraceae</taxon>
        <taxon>Candidatus Nitrosocosmicus</taxon>
    </lineage>
</organism>
<dbReference type="PANTHER" id="PTHR46268:SF6">
    <property type="entry name" value="UNIVERSAL STRESS PROTEIN UP12"/>
    <property type="match status" value="1"/>
</dbReference>
<evidence type="ECO:0000259" key="2">
    <source>
        <dbReference type="Pfam" id="PF00582"/>
    </source>
</evidence>
<dbReference type="CDD" id="cd00293">
    <property type="entry name" value="USP-like"/>
    <property type="match status" value="1"/>
</dbReference>
<dbReference type="AlphaFoldDB" id="A0A484ICV4"/>
<dbReference type="RefSeq" id="WP_134483920.1">
    <property type="nucleotide sequence ID" value="NZ_LR216287.1"/>
</dbReference>
<reference evidence="3 4" key="1">
    <citation type="submission" date="2019-02" db="EMBL/GenBank/DDBJ databases">
        <authorList>
            <person name="Lehtovirta-Morley E L."/>
        </authorList>
    </citation>
    <scope>NUCLEOTIDE SEQUENCE [LARGE SCALE GENOMIC DNA]</scope>
    <source>
        <strain evidence="3">NFRAN1</strain>
    </source>
</reference>
<feature type="domain" description="UspA" evidence="2">
    <location>
        <begin position="8"/>
        <end position="162"/>
    </location>
</feature>
<evidence type="ECO:0000256" key="1">
    <source>
        <dbReference type="ARBA" id="ARBA00008791"/>
    </source>
</evidence>
<dbReference type="InterPro" id="IPR006016">
    <property type="entry name" value="UspA"/>
</dbReference>
<comment type="similarity">
    <text evidence="1">Belongs to the universal stress protein A family.</text>
</comment>